<dbReference type="Proteomes" id="UP000255110">
    <property type="component" value="Unassembled WGS sequence"/>
</dbReference>
<sequence length="252" mass="28728">MGRIFQEKQENVSRVIGDFAKAETKIDALCKKIDLLQNKLYEVKTREEFDAVVQELIKEGKEIHQFLTKLLMGTNQEIISRVMVHLASRPDFKKIELLLNYTEHVTKSIVAKNELLSVQDSLADLTSVQKTSLLLFITKLKELKLVAEFLVKQEEGFKERLKQATSLDTVDIIEGEIENKNRLLDGAAERFIPFPEDELVAGKIINILKENTHLLTILQSFDLHETLMNDLLNARARIITNTDFPSSALPTP</sequence>
<dbReference type="AlphaFoldDB" id="A0A378L876"/>
<name>A0A378L876_9GAMM</name>
<proteinExistence type="predicted"/>
<dbReference type="EMBL" id="UGOY01000001">
    <property type="protein sequence ID" value="STY22122.1"/>
    <property type="molecule type" value="Genomic_DNA"/>
</dbReference>
<dbReference type="EMBL" id="LNYZ01000019">
    <property type="protein sequence ID" value="KTD76061.1"/>
    <property type="molecule type" value="Genomic_DNA"/>
</dbReference>
<dbReference type="STRING" id="460.Lstg_2349"/>
<accession>A0A378L876</accession>
<evidence type="ECO:0000313" key="3">
    <source>
        <dbReference type="Proteomes" id="UP000054820"/>
    </source>
</evidence>
<evidence type="ECO:0000313" key="1">
    <source>
        <dbReference type="EMBL" id="KTD76061.1"/>
    </source>
</evidence>
<evidence type="ECO:0000313" key="4">
    <source>
        <dbReference type="Proteomes" id="UP000255110"/>
    </source>
</evidence>
<dbReference type="OrthoDB" id="5653604at2"/>
<evidence type="ECO:0000313" key="2">
    <source>
        <dbReference type="EMBL" id="STY22122.1"/>
    </source>
</evidence>
<gene>
    <name evidence="1" type="ORF">Lstg_2349</name>
    <name evidence="2" type="ORF">NCTC11991_00701</name>
</gene>
<reference evidence="2 4" key="2">
    <citation type="submission" date="2018-06" db="EMBL/GenBank/DDBJ databases">
        <authorList>
            <consortium name="Pathogen Informatics"/>
            <person name="Doyle S."/>
        </authorList>
    </citation>
    <scope>NUCLEOTIDE SEQUENCE [LARGE SCALE GENOMIC DNA]</scope>
    <source>
        <strain evidence="2 4">NCTC11991</strain>
    </source>
</reference>
<protein>
    <submittedName>
        <fullName evidence="2">Uncharacterized protein</fullName>
    </submittedName>
</protein>
<reference evidence="1 3" key="1">
    <citation type="submission" date="2015-11" db="EMBL/GenBank/DDBJ databases">
        <title>Genomic analysis of 38 Legionella species identifies large and diverse effector repertoires.</title>
        <authorList>
            <person name="Burstein D."/>
            <person name="Amaro F."/>
            <person name="Zusman T."/>
            <person name="Lifshitz Z."/>
            <person name="Cohen O."/>
            <person name="Gilbert J.A."/>
            <person name="Pupko T."/>
            <person name="Shuman H.A."/>
            <person name="Segal G."/>
        </authorList>
    </citation>
    <scope>NUCLEOTIDE SEQUENCE [LARGE SCALE GENOMIC DNA]</scope>
    <source>
        <strain evidence="1 3">SC-18-C9</strain>
    </source>
</reference>
<dbReference type="Proteomes" id="UP000054820">
    <property type="component" value="Unassembled WGS sequence"/>
</dbReference>
<keyword evidence="3" id="KW-1185">Reference proteome</keyword>
<organism evidence="2 4">
    <name type="scientific">Legionella steigerwaltii</name>
    <dbReference type="NCBI Taxonomy" id="460"/>
    <lineage>
        <taxon>Bacteria</taxon>
        <taxon>Pseudomonadati</taxon>
        <taxon>Pseudomonadota</taxon>
        <taxon>Gammaproteobacteria</taxon>
        <taxon>Legionellales</taxon>
        <taxon>Legionellaceae</taxon>
        <taxon>Legionella</taxon>
    </lineage>
</organism>
<dbReference type="RefSeq" id="WP_058477901.1">
    <property type="nucleotide sequence ID" value="NZ_CAAAIO010000026.1"/>
</dbReference>